<keyword evidence="1" id="KW-0732">Signal</keyword>
<dbReference type="InParanoid" id="A0A804MHH4"/>
<organism evidence="2 3">
    <name type="scientific">Zea mays</name>
    <name type="common">Maize</name>
    <dbReference type="NCBI Taxonomy" id="4577"/>
    <lineage>
        <taxon>Eukaryota</taxon>
        <taxon>Viridiplantae</taxon>
        <taxon>Streptophyta</taxon>
        <taxon>Embryophyta</taxon>
        <taxon>Tracheophyta</taxon>
        <taxon>Spermatophyta</taxon>
        <taxon>Magnoliopsida</taxon>
        <taxon>Liliopsida</taxon>
        <taxon>Poales</taxon>
        <taxon>Poaceae</taxon>
        <taxon>PACMAD clade</taxon>
        <taxon>Panicoideae</taxon>
        <taxon>Andropogonodae</taxon>
        <taxon>Andropogoneae</taxon>
        <taxon>Tripsacinae</taxon>
        <taxon>Zea</taxon>
    </lineage>
</organism>
<dbReference type="Proteomes" id="UP000007305">
    <property type="component" value="Chromosome 2"/>
</dbReference>
<evidence type="ECO:0000313" key="2">
    <source>
        <dbReference type="EnsemblPlants" id="Zm00001eb085800_P001"/>
    </source>
</evidence>
<feature type="signal peptide" evidence="1">
    <location>
        <begin position="1"/>
        <end position="18"/>
    </location>
</feature>
<reference evidence="3" key="1">
    <citation type="submission" date="2015-12" db="EMBL/GenBank/DDBJ databases">
        <title>Update maize B73 reference genome by single molecule sequencing technologies.</title>
        <authorList>
            <consortium name="Maize Genome Sequencing Project"/>
            <person name="Ware D."/>
        </authorList>
    </citation>
    <scope>NUCLEOTIDE SEQUENCE [LARGE SCALE GENOMIC DNA]</scope>
    <source>
        <strain evidence="3">cv. B73</strain>
    </source>
</reference>
<keyword evidence="3" id="KW-1185">Reference proteome</keyword>
<protein>
    <submittedName>
        <fullName evidence="2">Uncharacterized protein</fullName>
    </submittedName>
</protein>
<reference evidence="2" key="3">
    <citation type="submission" date="2021-05" db="UniProtKB">
        <authorList>
            <consortium name="EnsemblPlants"/>
        </authorList>
    </citation>
    <scope>IDENTIFICATION</scope>
    <source>
        <strain evidence="2">cv. B73</strain>
    </source>
</reference>
<dbReference type="Gramene" id="Zm00001eb085800_T001">
    <property type="protein sequence ID" value="Zm00001eb085800_P001"/>
    <property type="gene ID" value="Zm00001eb085800"/>
</dbReference>
<sequence length="176" mass="19001">MLPSMATPLGALLTLSVAMDDLHSPWSAQAPSSLSSRRRVSYSSQLAHHLSGDMHSSCMSQIIAAASSFAGACPLQQSRRDAVTLGEAPCCPSRWIELCPSPQLAIVEYWACRRCRACRAQQEPQRHDLFQLGESSRVVVNPCPCHHASRIPCSTKAPSCGQHADMRGSSRPGCSL</sequence>
<name>A0A804MHH4_MAIZE</name>
<dbReference type="AlphaFoldDB" id="A0A804MHH4"/>
<proteinExistence type="predicted"/>
<evidence type="ECO:0000256" key="1">
    <source>
        <dbReference type="SAM" id="SignalP"/>
    </source>
</evidence>
<reference evidence="2" key="2">
    <citation type="submission" date="2019-07" db="EMBL/GenBank/DDBJ databases">
        <authorList>
            <person name="Seetharam A."/>
            <person name="Woodhouse M."/>
            <person name="Cannon E."/>
        </authorList>
    </citation>
    <scope>NUCLEOTIDE SEQUENCE [LARGE SCALE GENOMIC DNA]</scope>
    <source>
        <strain evidence="2">cv. B73</strain>
    </source>
</reference>
<evidence type="ECO:0000313" key="3">
    <source>
        <dbReference type="Proteomes" id="UP000007305"/>
    </source>
</evidence>
<dbReference type="EnsemblPlants" id="Zm00001eb085800_T001">
    <property type="protein sequence ID" value="Zm00001eb085800_P001"/>
    <property type="gene ID" value="Zm00001eb085800"/>
</dbReference>
<feature type="chain" id="PRO_5032514360" evidence="1">
    <location>
        <begin position="19"/>
        <end position="176"/>
    </location>
</feature>
<accession>A0A804MHH4</accession>